<protein>
    <submittedName>
        <fullName evidence="1">Uncharacterized protein</fullName>
    </submittedName>
</protein>
<dbReference type="KEGG" id="sedi:EBB79_09710"/>
<name>A0A3T0N299_9RHOB</name>
<gene>
    <name evidence="1" type="ORF">EBB79_09710</name>
</gene>
<accession>A0A3T0N299</accession>
<dbReference type="EMBL" id="CP033219">
    <property type="protein sequence ID" value="AZV78121.1"/>
    <property type="molecule type" value="Genomic_DNA"/>
</dbReference>
<organism evidence="1 2">
    <name type="scientific">Parasedimentitalea marina</name>
    <dbReference type="NCBI Taxonomy" id="2483033"/>
    <lineage>
        <taxon>Bacteria</taxon>
        <taxon>Pseudomonadati</taxon>
        <taxon>Pseudomonadota</taxon>
        <taxon>Alphaproteobacteria</taxon>
        <taxon>Rhodobacterales</taxon>
        <taxon>Paracoccaceae</taxon>
        <taxon>Parasedimentitalea</taxon>
    </lineage>
</organism>
<dbReference type="AlphaFoldDB" id="A0A3T0N299"/>
<sequence>MIIGRLSDPSNSPGFAAESTPFNVDELYIFLSMRIHAALEAQKRAIWFGGRLYNRLSGISESYIPLTGPLLLTVLELVGRDGTSLVLGDQPYELRLDFAQKAHDVLRVKFETSPSV</sequence>
<evidence type="ECO:0000313" key="1">
    <source>
        <dbReference type="EMBL" id="AZV78121.1"/>
    </source>
</evidence>
<keyword evidence="2" id="KW-1185">Reference proteome</keyword>
<reference evidence="1 2" key="1">
    <citation type="submission" date="2018-10" db="EMBL/GenBank/DDBJ databases">
        <title>Parasedimentitalea marina sp. nov., a psychrophilic bacterium isolated from deep seawater of the New Britain Trench.</title>
        <authorList>
            <person name="Cao J."/>
        </authorList>
    </citation>
    <scope>NUCLEOTIDE SEQUENCE [LARGE SCALE GENOMIC DNA]</scope>
    <source>
        <strain evidence="1 2">W43</strain>
    </source>
</reference>
<proteinExistence type="predicted"/>
<dbReference type="Proteomes" id="UP000283063">
    <property type="component" value="Chromosome"/>
</dbReference>
<evidence type="ECO:0000313" key="2">
    <source>
        <dbReference type="Proteomes" id="UP000283063"/>
    </source>
</evidence>